<dbReference type="AlphaFoldDB" id="A0A6J4SUE2"/>
<evidence type="ECO:0000313" key="2">
    <source>
        <dbReference type="EMBL" id="CAA9505784.1"/>
    </source>
</evidence>
<feature type="non-terminal residue" evidence="2">
    <location>
        <position position="1"/>
    </location>
</feature>
<sequence length="39" mass="4357">PAPGVHLAPGPGPHRRRAARGRPGDRRRRARRDLAARRL</sequence>
<proteinExistence type="predicted"/>
<dbReference type="EMBL" id="CADCVT010000220">
    <property type="protein sequence ID" value="CAA9505784.1"/>
    <property type="molecule type" value="Genomic_DNA"/>
</dbReference>
<evidence type="ECO:0000256" key="1">
    <source>
        <dbReference type="SAM" id="MobiDB-lite"/>
    </source>
</evidence>
<reference evidence="2" key="1">
    <citation type="submission" date="2020-02" db="EMBL/GenBank/DDBJ databases">
        <authorList>
            <person name="Meier V. D."/>
        </authorList>
    </citation>
    <scope>NUCLEOTIDE SEQUENCE</scope>
    <source>
        <strain evidence="2">AVDCRST_MAG85</strain>
    </source>
</reference>
<gene>
    <name evidence="2" type="ORF">AVDCRST_MAG85-2035</name>
</gene>
<name>A0A6J4SUE2_9ACTN</name>
<feature type="region of interest" description="Disordered" evidence="1">
    <location>
        <begin position="1"/>
        <end position="39"/>
    </location>
</feature>
<accession>A0A6J4SUE2</accession>
<organism evidence="2">
    <name type="scientific">uncultured Solirubrobacteraceae bacterium</name>
    <dbReference type="NCBI Taxonomy" id="1162706"/>
    <lineage>
        <taxon>Bacteria</taxon>
        <taxon>Bacillati</taxon>
        <taxon>Actinomycetota</taxon>
        <taxon>Thermoleophilia</taxon>
        <taxon>Solirubrobacterales</taxon>
        <taxon>Solirubrobacteraceae</taxon>
        <taxon>environmental samples</taxon>
    </lineage>
</organism>
<feature type="compositionally biased region" description="Basic residues" evidence="1">
    <location>
        <begin position="13"/>
        <end position="31"/>
    </location>
</feature>
<feature type="non-terminal residue" evidence="2">
    <location>
        <position position="39"/>
    </location>
</feature>
<protein>
    <submittedName>
        <fullName evidence="2">Uncharacterized protein</fullName>
    </submittedName>
</protein>